<evidence type="ECO:0000256" key="1">
    <source>
        <dbReference type="ARBA" id="ARBA00004370"/>
    </source>
</evidence>
<comment type="similarity">
    <text evidence="15">Belongs to the AAA ATPase family.</text>
</comment>
<dbReference type="Gene3D" id="1.20.58.760">
    <property type="entry name" value="Peptidase M41"/>
    <property type="match status" value="1"/>
</dbReference>
<evidence type="ECO:0000259" key="17">
    <source>
        <dbReference type="SMART" id="SM00382"/>
    </source>
</evidence>
<dbReference type="GO" id="GO:0004222">
    <property type="term" value="F:metalloendopeptidase activity"/>
    <property type="evidence" value="ECO:0007669"/>
    <property type="project" value="InterPro"/>
</dbReference>
<keyword evidence="4 14" id="KW-0812">Transmembrane</keyword>
<accession>A0A9D1HHD7</accession>
<feature type="transmembrane region" description="Helical" evidence="14">
    <location>
        <begin position="47"/>
        <end position="69"/>
    </location>
</feature>
<feature type="binding site" evidence="14">
    <location>
        <begin position="248"/>
        <end position="255"/>
    </location>
    <ligand>
        <name>ATP</name>
        <dbReference type="ChEBI" id="CHEBI:30616"/>
    </ligand>
</feature>
<dbReference type="GO" id="GO:0004176">
    <property type="term" value="F:ATP-dependent peptidase activity"/>
    <property type="evidence" value="ECO:0007669"/>
    <property type="project" value="InterPro"/>
</dbReference>
<dbReference type="HAMAP" id="MF_01458">
    <property type="entry name" value="FtsH"/>
    <property type="match status" value="1"/>
</dbReference>
<reference evidence="18" key="2">
    <citation type="journal article" date="2021" name="PeerJ">
        <title>Extensive microbial diversity within the chicken gut microbiome revealed by metagenomics and culture.</title>
        <authorList>
            <person name="Gilroy R."/>
            <person name="Ravi A."/>
            <person name="Getino M."/>
            <person name="Pursley I."/>
            <person name="Horton D.L."/>
            <person name="Alikhan N.F."/>
            <person name="Baker D."/>
            <person name="Gharbi K."/>
            <person name="Hall N."/>
            <person name="Watson M."/>
            <person name="Adriaenssens E.M."/>
            <person name="Foster-Nyarko E."/>
            <person name="Jarju S."/>
            <person name="Secka A."/>
            <person name="Antonio M."/>
            <person name="Oren A."/>
            <person name="Chaudhuri R.R."/>
            <person name="La Ragione R."/>
            <person name="Hildebrand F."/>
            <person name="Pallen M.J."/>
        </authorList>
    </citation>
    <scope>NUCLEOTIDE SEQUENCE</scope>
    <source>
        <strain evidence="18">CHK187-14744</strain>
    </source>
</reference>
<evidence type="ECO:0000256" key="15">
    <source>
        <dbReference type="RuleBase" id="RU003651"/>
    </source>
</evidence>
<comment type="subcellular location">
    <subcellularLocation>
        <location evidence="14">Cell membrane</location>
        <topology evidence="14">Multi-pass membrane protein</topology>
        <orientation evidence="14">Cytoplasmic side</orientation>
    </subcellularLocation>
    <subcellularLocation>
        <location evidence="1">Membrane</location>
    </subcellularLocation>
</comment>
<dbReference type="GO" id="GO:0006508">
    <property type="term" value="P:proteolysis"/>
    <property type="evidence" value="ECO:0007669"/>
    <property type="project" value="UniProtKB-KW"/>
</dbReference>
<dbReference type="PROSITE" id="PS00674">
    <property type="entry name" value="AAA"/>
    <property type="match status" value="1"/>
</dbReference>
<dbReference type="InterPro" id="IPR027417">
    <property type="entry name" value="P-loop_NTPase"/>
</dbReference>
<organism evidence="18 19">
    <name type="scientific">Candidatus Onthocola gallistercoris</name>
    <dbReference type="NCBI Taxonomy" id="2840876"/>
    <lineage>
        <taxon>Bacteria</taxon>
        <taxon>Bacillati</taxon>
        <taxon>Bacillota</taxon>
        <taxon>Bacilli</taxon>
        <taxon>Candidatus Onthocola</taxon>
    </lineage>
</organism>
<dbReference type="AlphaFoldDB" id="A0A9D1HHD7"/>
<feature type="binding site" evidence="14">
    <location>
        <position position="469"/>
    </location>
    <ligand>
        <name>Zn(2+)</name>
        <dbReference type="ChEBI" id="CHEBI:29105"/>
        <note>catalytic</note>
    </ligand>
</feature>
<keyword evidence="10 14" id="KW-1133">Transmembrane helix</keyword>
<dbReference type="Pfam" id="PF00004">
    <property type="entry name" value="AAA"/>
    <property type="match status" value="1"/>
</dbReference>
<evidence type="ECO:0000256" key="11">
    <source>
        <dbReference type="ARBA" id="ARBA00023049"/>
    </source>
</evidence>
<protein>
    <recommendedName>
        <fullName evidence="14">ATP-dependent zinc metalloprotease FtsH</fullName>
        <ecNumber evidence="14">3.4.24.-</ecNumber>
    </recommendedName>
</protein>
<feature type="binding site" evidence="14">
    <location>
        <position position="473"/>
    </location>
    <ligand>
        <name>Zn(2+)</name>
        <dbReference type="ChEBI" id="CHEBI:29105"/>
        <note>catalytic</note>
    </ligand>
</feature>
<dbReference type="InterPro" id="IPR003959">
    <property type="entry name" value="ATPase_AAA_core"/>
</dbReference>
<comment type="function">
    <text evidence="14">Acts as a processive, ATP-dependent zinc metallopeptidase for both cytoplasmic and membrane proteins. Plays a role in the quality control of integral membrane proteins.</text>
</comment>
<evidence type="ECO:0000256" key="6">
    <source>
        <dbReference type="ARBA" id="ARBA00022741"/>
    </source>
</evidence>
<keyword evidence="5 14" id="KW-0479">Metal-binding</keyword>
<dbReference type="Gene3D" id="3.40.50.300">
    <property type="entry name" value="P-loop containing nucleotide triphosphate hydrolases"/>
    <property type="match status" value="1"/>
</dbReference>
<evidence type="ECO:0000256" key="12">
    <source>
        <dbReference type="ARBA" id="ARBA00023136"/>
    </source>
</evidence>
<dbReference type="GO" id="GO:0008270">
    <property type="term" value="F:zinc ion binding"/>
    <property type="evidence" value="ECO:0007669"/>
    <property type="project" value="UniProtKB-UniRule"/>
</dbReference>
<dbReference type="FunFam" id="1.10.8.60:FF:000001">
    <property type="entry name" value="ATP-dependent zinc metalloprotease FtsH"/>
    <property type="match status" value="1"/>
</dbReference>
<dbReference type="FunFam" id="1.20.58.760:FF:000001">
    <property type="entry name" value="ATP-dependent zinc metalloprotease FtsH"/>
    <property type="match status" value="1"/>
</dbReference>
<name>A0A9D1HHD7_9FIRM</name>
<dbReference type="Proteomes" id="UP000824164">
    <property type="component" value="Unassembled WGS sequence"/>
</dbReference>
<comment type="similarity">
    <text evidence="2 14">In the C-terminal section; belongs to the peptidase M41 family.</text>
</comment>
<feature type="compositionally biased region" description="Basic and acidic residues" evidence="16">
    <location>
        <begin position="687"/>
        <end position="698"/>
    </location>
</feature>
<evidence type="ECO:0000256" key="7">
    <source>
        <dbReference type="ARBA" id="ARBA00022801"/>
    </source>
</evidence>
<dbReference type="EMBL" id="DVLT01000021">
    <property type="protein sequence ID" value="HIU02232.1"/>
    <property type="molecule type" value="Genomic_DNA"/>
</dbReference>
<keyword evidence="11 14" id="KW-0482">Metalloprotease</keyword>
<dbReference type="InterPro" id="IPR005936">
    <property type="entry name" value="FtsH"/>
</dbReference>
<dbReference type="GO" id="GO:0016887">
    <property type="term" value="F:ATP hydrolysis activity"/>
    <property type="evidence" value="ECO:0007669"/>
    <property type="project" value="UniProtKB-UniRule"/>
</dbReference>
<feature type="domain" description="AAA+ ATPase" evidence="17">
    <location>
        <begin position="240"/>
        <end position="378"/>
    </location>
</feature>
<evidence type="ECO:0000256" key="9">
    <source>
        <dbReference type="ARBA" id="ARBA00022840"/>
    </source>
</evidence>
<dbReference type="PANTHER" id="PTHR23076">
    <property type="entry name" value="METALLOPROTEASE M41 FTSH"/>
    <property type="match status" value="1"/>
</dbReference>
<feature type="compositionally biased region" description="Gly residues" evidence="16">
    <location>
        <begin position="19"/>
        <end position="30"/>
    </location>
</feature>
<evidence type="ECO:0000256" key="10">
    <source>
        <dbReference type="ARBA" id="ARBA00022989"/>
    </source>
</evidence>
<evidence type="ECO:0000313" key="18">
    <source>
        <dbReference type="EMBL" id="HIU02232.1"/>
    </source>
</evidence>
<dbReference type="GO" id="GO:0005524">
    <property type="term" value="F:ATP binding"/>
    <property type="evidence" value="ECO:0007669"/>
    <property type="project" value="UniProtKB-UniRule"/>
</dbReference>
<evidence type="ECO:0000256" key="5">
    <source>
        <dbReference type="ARBA" id="ARBA00022723"/>
    </source>
</evidence>
<dbReference type="EC" id="3.4.24.-" evidence="14"/>
<feature type="region of interest" description="Disordered" evidence="16">
    <location>
        <begin position="1"/>
        <end position="39"/>
    </location>
</feature>
<dbReference type="InterPro" id="IPR011546">
    <property type="entry name" value="Pept_M41_FtsH_extracell"/>
</dbReference>
<dbReference type="InterPro" id="IPR000642">
    <property type="entry name" value="Peptidase_M41"/>
</dbReference>
<reference evidence="18" key="1">
    <citation type="submission" date="2020-10" db="EMBL/GenBank/DDBJ databases">
        <authorList>
            <person name="Gilroy R."/>
        </authorList>
    </citation>
    <scope>NUCLEOTIDE SEQUENCE</scope>
    <source>
        <strain evidence="18">CHK187-14744</strain>
    </source>
</reference>
<feature type="region of interest" description="Disordered" evidence="16">
    <location>
        <begin position="658"/>
        <end position="698"/>
    </location>
</feature>
<dbReference type="InterPro" id="IPR041569">
    <property type="entry name" value="AAA_lid_3"/>
</dbReference>
<keyword evidence="3 14" id="KW-0645">Protease</keyword>
<feature type="active site" evidence="14">
    <location>
        <position position="470"/>
    </location>
</feature>
<keyword evidence="9 14" id="KW-0067">ATP-binding</keyword>
<dbReference type="Pfam" id="PF01434">
    <property type="entry name" value="Peptidase_M41"/>
    <property type="match status" value="1"/>
</dbReference>
<feature type="transmembrane region" description="Helical" evidence="14">
    <location>
        <begin position="152"/>
        <end position="170"/>
    </location>
</feature>
<keyword evidence="12 14" id="KW-0472">Membrane</keyword>
<dbReference type="CDD" id="cd19501">
    <property type="entry name" value="RecA-like_FtsH"/>
    <property type="match status" value="1"/>
</dbReference>
<dbReference type="SUPFAM" id="SSF140990">
    <property type="entry name" value="FtsH protease domain-like"/>
    <property type="match status" value="1"/>
</dbReference>
<dbReference type="SMART" id="SM00382">
    <property type="entry name" value="AAA"/>
    <property type="match status" value="1"/>
</dbReference>
<dbReference type="Pfam" id="PF17862">
    <property type="entry name" value="AAA_lid_3"/>
    <property type="match status" value="1"/>
</dbReference>
<evidence type="ECO:0000256" key="8">
    <source>
        <dbReference type="ARBA" id="ARBA00022833"/>
    </source>
</evidence>
<evidence type="ECO:0000256" key="14">
    <source>
        <dbReference type="HAMAP-Rule" id="MF_01458"/>
    </source>
</evidence>
<dbReference type="InterPro" id="IPR037219">
    <property type="entry name" value="Peptidase_M41-like"/>
</dbReference>
<comment type="cofactor">
    <cofactor evidence="14">
        <name>Zn(2+)</name>
        <dbReference type="ChEBI" id="CHEBI:29105"/>
    </cofactor>
    <text evidence="14">Binds 1 zinc ion per subunit.</text>
</comment>
<keyword evidence="14" id="KW-1003">Cell membrane</keyword>
<dbReference type="Pfam" id="PF06480">
    <property type="entry name" value="FtsH_ext"/>
    <property type="match status" value="1"/>
</dbReference>
<dbReference type="PANTHER" id="PTHR23076:SF113">
    <property type="entry name" value="ATP-DEPENDENT ZINC METALLOPROTEASE FTSH 1, CHLOROPLASTIC-RELATED"/>
    <property type="match status" value="1"/>
</dbReference>
<evidence type="ECO:0000256" key="16">
    <source>
        <dbReference type="SAM" id="MobiDB-lite"/>
    </source>
</evidence>
<comment type="similarity">
    <text evidence="13 14">In the central section; belongs to the AAA ATPase family.</text>
</comment>
<comment type="subunit">
    <text evidence="14">Homohexamer.</text>
</comment>
<dbReference type="FunFam" id="3.40.50.300:FF:000001">
    <property type="entry name" value="ATP-dependent zinc metalloprotease FtsH"/>
    <property type="match status" value="1"/>
</dbReference>
<evidence type="ECO:0000313" key="19">
    <source>
        <dbReference type="Proteomes" id="UP000824164"/>
    </source>
</evidence>
<dbReference type="InterPro" id="IPR003960">
    <property type="entry name" value="ATPase_AAA_CS"/>
</dbReference>
<dbReference type="GO" id="GO:0005886">
    <property type="term" value="C:plasma membrane"/>
    <property type="evidence" value="ECO:0007669"/>
    <property type="project" value="UniProtKB-SubCell"/>
</dbReference>
<feature type="binding site" evidence="14">
    <location>
        <position position="546"/>
    </location>
    <ligand>
        <name>Zn(2+)</name>
        <dbReference type="ChEBI" id="CHEBI:29105"/>
        <note>catalytic</note>
    </ligand>
</feature>
<dbReference type="SUPFAM" id="SSF52540">
    <property type="entry name" value="P-loop containing nucleoside triphosphate hydrolases"/>
    <property type="match status" value="1"/>
</dbReference>
<dbReference type="InterPro" id="IPR003593">
    <property type="entry name" value="AAA+_ATPase"/>
</dbReference>
<proteinExistence type="inferred from homology"/>
<dbReference type="NCBIfam" id="TIGR01241">
    <property type="entry name" value="FtsH_fam"/>
    <property type="match status" value="1"/>
</dbReference>
<dbReference type="Gene3D" id="3.30.720.210">
    <property type="match status" value="1"/>
</dbReference>
<evidence type="ECO:0000256" key="3">
    <source>
        <dbReference type="ARBA" id="ARBA00022670"/>
    </source>
</evidence>
<evidence type="ECO:0000256" key="4">
    <source>
        <dbReference type="ARBA" id="ARBA00022692"/>
    </source>
</evidence>
<dbReference type="GO" id="GO:0030163">
    <property type="term" value="P:protein catabolic process"/>
    <property type="evidence" value="ECO:0007669"/>
    <property type="project" value="UniProtKB-UniRule"/>
</dbReference>
<sequence length="698" mass="77338">MGEKKGSDFKKTNPVPPSGGSGGGRPGGKGSNNSNGGEPQRPSFDKLIIIFVIGLVVTTLLNSCMNNFMRDAATRQITYSDFMQMAADGDVSSVVIDQQNSQIIIIPTEEKQQEDRISQYYTGYMYDPDLLTKMEEYDVNVDSEIPTEMSPIISFLFSWVIPLLFFWWLLSFMSRKMTKNMGGLGGIGGIGKSRAKMYDSENSSIRFKDVAGQDEAKESLMEIVDYLNHPAKYTEIGAKLPKGALLVGPPGTGKTLLAKAVAGEAGVPFFSISGSDFVEMFVGMGASRVRDLFKQAEEKAPCIVFIDEIDAIGKSRDNQLGSNDEREQTLNQLLSEMDGFDESKAIVILGATNRPEVLDKALRRPGRFDRTITVTEPDKQGRIDILKVHSRNVKLSDDVDFEEIALATSGASGADLANIVNEAALRAVRMRRKVITQEDLFESVEVIIAGQQRKNHIMSKEERQIVAYHEVGHALVAAKQKNTQPIQKITIIPRTSGALGYTMQMPEEERFLMKKPEMMEELVTLLGGRAAEQVRFGVVTTGASNDIEKATDLARKMVTMYGMSDEFGMMGLEIPGSQYLDGRPVKTCADDTMVKADEVVRRMLDEAYKKAVSILEENKDVLEQASDFLLQKETITGKEFMDFLDAAEQYKARQLEARQAQKEAQEEKEDVLAGLQWEQPGEDREDGSDSKADLDKLS</sequence>
<keyword evidence="6 14" id="KW-0547">Nucleotide-binding</keyword>
<keyword evidence="7 14" id="KW-0378">Hydrolase</keyword>
<evidence type="ECO:0000256" key="13">
    <source>
        <dbReference type="ARBA" id="ARBA00061570"/>
    </source>
</evidence>
<evidence type="ECO:0000256" key="2">
    <source>
        <dbReference type="ARBA" id="ARBA00010044"/>
    </source>
</evidence>
<feature type="compositionally biased region" description="Basic and acidic residues" evidence="16">
    <location>
        <begin position="1"/>
        <end position="11"/>
    </location>
</feature>
<comment type="caution">
    <text evidence="18">The sequence shown here is derived from an EMBL/GenBank/DDBJ whole genome shotgun (WGS) entry which is preliminary data.</text>
</comment>
<gene>
    <name evidence="14 18" type="primary">ftsH</name>
    <name evidence="18" type="ORF">IAB63_03140</name>
</gene>
<keyword evidence="8 14" id="KW-0862">Zinc</keyword>
<dbReference type="Gene3D" id="1.10.8.60">
    <property type="match status" value="1"/>
</dbReference>